<feature type="domain" description="tRNA (adenine(58)-N(1))-methyltransferase catalytic subunit TRM61 C-terminal" evidence="11">
    <location>
        <begin position="125"/>
        <end position="185"/>
    </location>
</feature>
<dbReference type="Gene3D" id="3.40.50.150">
    <property type="entry name" value="Vaccinia Virus protein VP39"/>
    <property type="match status" value="1"/>
</dbReference>
<dbReference type="OrthoDB" id="1925287at2759"/>
<organism evidence="12 13">
    <name type="scientific">Ascodesmis nigricans</name>
    <dbReference type="NCBI Taxonomy" id="341454"/>
    <lineage>
        <taxon>Eukaryota</taxon>
        <taxon>Fungi</taxon>
        <taxon>Dikarya</taxon>
        <taxon>Ascomycota</taxon>
        <taxon>Pezizomycotina</taxon>
        <taxon>Pezizomycetes</taxon>
        <taxon>Pezizales</taxon>
        <taxon>Ascodesmidaceae</taxon>
        <taxon>Ascodesmis</taxon>
    </lineage>
</organism>
<evidence type="ECO:0000256" key="8">
    <source>
        <dbReference type="ARBA" id="ARBA00023242"/>
    </source>
</evidence>
<dbReference type="InterPro" id="IPR029063">
    <property type="entry name" value="SAM-dependent_MTases_sf"/>
</dbReference>
<feature type="region of interest" description="Disordered" evidence="10">
    <location>
        <begin position="400"/>
        <end position="428"/>
    </location>
</feature>
<dbReference type="PANTHER" id="PTHR12133:SF2">
    <property type="entry name" value="TRNA (ADENINE(58)-N(1))-METHYLTRANSFERASE CATALYTIC SUBUNIT TRMT61A"/>
    <property type="match status" value="1"/>
</dbReference>
<dbReference type="GO" id="GO:0031515">
    <property type="term" value="C:tRNA (m1A) methyltransferase complex"/>
    <property type="evidence" value="ECO:0007669"/>
    <property type="project" value="InterPro"/>
</dbReference>
<dbReference type="InterPro" id="IPR049470">
    <property type="entry name" value="TRM61_C"/>
</dbReference>
<sequence length="527" mass="57342">MSAPTVDKKAPSPFLVTPSTITPGAPCPSIIHLKRDHHLALAVKSTPTEGPPPILQTRFGEFPHASFAGIPYGSQVRARTTPKTANAGRKRKRAAVAADSSSSPSTPAAESGGDKAEEAGAAGSGFVHVLAPTAELWTASLPHRTQVVYTPDSSYILHQLGVRPGSVIIEAGAGSGSFTHAAVRAAYSGYPDGRELEEGEKPRASRFGKVWSFEFHEERAGKLKEEIAAHGLDGLVQITHQDVCKNGFLVPGEEPVSPKANAVFLDLPAPWLAVPHLTRSAPPSTDPTTPISFISPLDPNTATRICCFSPCMEQVTRTVASLRAHGWTSITMLELQHRRLEVRRQQARGYSEGASARTLSEALSRLVTVNALRDARRDDQLAQNKQEKASGKLAQLLDENKETYHSKQGPRKETDPDEGRLVTRNEAELKTHTSYLTFATLPRAWSKEDEEAAMREVQKISEGVVKGTVGDKEKRWKKEKVEGEPESNRAKKKREREERKKLESQGENGSKNGETKQADAEGMEIDG</sequence>
<keyword evidence="6" id="KW-0949">S-adenosyl-L-methionine</keyword>
<dbReference type="FunCoup" id="A0A4S2N878">
    <property type="interactions" value="618"/>
</dbReference>
<evidence type="ECO:0000256" key="6">
    <source>
        <dbReference type="ARBA" id="ARBA00022691"/>
    </source>
</evidence>
<evidence type="ECO:0000256" key="5">
    <source>
        <dbReference type="ARBA" id="ARBA00022679"/>
    </source>
</evidence>
<feature type="region of interest" description="Disordered" evidence="10">
    <location>
        <begin position="73"/>
        <end position="119"/>
    </location>
</feature>
<keyword evidence="13" id="KW-1185">Reference proteome</keyword>
<dbReference type="GO" id="GO:0005634">
    <property type="term" value="C:nucleus"/>
    <property type="evidence" value="ECO:0007669"/>
    <property type="project" value="UniProtKB-SubCell"/>
</dbReference>
<feature type="domain" description="tRNA (adenine(58)-N(1))-methyltransferase catalytic subunit TRM61 C-terminal" evidence="11">
    <location>
        <begin position="207"/>
        <end position="440"/>
    </location>
</feature>
<dbReference type="Pfam" id="PF08704">
    <property type="entry name" value="GCD14"/>
    <property type="match status" value="2"/>
</dbReference>
<evidence type="ECO:0000259" key="11">
    <source>
        <dbReference type="Pfam" id="PF08704"/>
    </source>
</evidence>
<dbReference type="PANTHER" id="PTHR12133">
    <property type="entry name" value="TRNA (ADENINE(58)-N(1))-METHYLTRANSFERASE"/>
    <property type="match status" value="1"/>
</dbReference>
<evidence type="ECO:0000256" key="10">
    <source>
        <dbReference type="SAM" id="MobiDB-lite"/>
    </source>
</evidence>
<dbReference type="EC" id="2.1.1.220" evidence="2"/>
<evidence type="ECO:0000313" key="13">
    <source>
        <dbReference type="Proteomes" id="UP000298138"/>
    </source>
</evidence>
<dbReference type="EMBL" id="ML220112">
    <property type="protein sequence ID" value="TGZ85579.1"/>
    <property type="molecule type" value="Genomic_DNA"/>
</dbReference>
<dbReference type="GO" id="GO:0160107">
    <property type="term" value="F:tRNA (adenine(58)-N1)-methyltransferase activity"/>
    <property type="evidence" value="ECO:0007669"/>
    <property type="project" value="UniProtKB-EC"/>
</dbReference>
<name>A0A4S2N878_9PEZI</name>
<dbReference type="STRING" id="341454.A0A4S2N878"/>
<dbReference type="SUPFAM" id="SSF53335">
    <property type="entry name" value="S-adenosyl-L-methionine-dependent methyltransferases"/>
    <property type="match status" value="1"/>
</dbReference>
<evidence type="ECO:0000256" key="9">
    <source>
        <dbReference type="ARBA" id="ARBA00033309"/>
    </source>
</evidence>
<gene>
    <name evidence="12" type="ORF">EX30DRAFT_346101</name>
</gene>
<keyword evidence="5 12" id="KW-0808">Transferase</keyword>
<reference evidence="12 13" key="1">
    <citation type="submission" date="2019-04" db="EMBL/GenBank/DDBJ databases">
        <title>Comparative genomics and transcriptomics to analyze fruiting body development in filamentous ascomycetes.</title>
        <authorList>
            <consortium name="DOE Joint Genome Institute"/>
            <person name="Lutkenhaus R."/>
            <person name="Traeger S."/>
            <person name="Breuer J."/>
            <person name="Kuo A."/>
            <person name="Lipzen A."/>
            <person name="Pangilinan J."/>
            <person name="Dilworth D."/>
            <person name="Sandor L."/>
            <person name="Poggeler S."/>
            <person name="Barry K."/>
            <person name="Grigoriev I.V."/>
            <person name="Nowrousian M."/>
        </authorList>
    </citation>
    <scope>NUCLEOTIDE SEQUENCE [LARGE SCALE GENOMIC DNA]</scope>
    <source>
        <strain evidence="12 13">CBS 389.68</strain>
    </source>
</reference>
<accession>A0A4S2N878</accession>
<evidence type="ECO:0000256" key="2">
    <source>
        <dbReference type="ARBA" id="ARBA00012796"/>
    </source>
</evidence>
<dbReference type="Gene3D" id="3.10.330.20">
    <property type="match status" value="1"/>
</dbReference>
<evidence type="ECO:0000313" key="12">
    <source>
        <dbReference type="EMBL" id="TGZ85579.1"/>
    </source>
</evidence>
<dbReference type="AlphaFoldDB" id="A0A4S2N878"/>
<dbReference type="InParanoid" id="A0A4S2N878"/>
<evidence type="ECO:0000256" key="1">
    <source>
        <dbReference type="ARBA" id="ARBA00004123"/>
    </source>
</evidence>
<evidence type="ECO:0000256" key="3">
    <source>
        <dbReference type="ARBA" id="ARBA00015963"/>
    </source>
</evidence>
<proteinExistence type="predicted"/>
<keyword evidence="8" id="KW-0539">Nucleus</keyword>
<comment type="subcellular location">
    <subcellularLocation>
        <location evidence="1">Nucleus</location>
    </subcellularLocation>
</comment>
<feature type="region of interest" description="Disordered" evidence="10">
    <location>
        <begin position="457"/>
        <end position="527"/>
    </location>
</feature>
<dbReference type="PROSITE" id="PS51620">
    <property type="entry name" value="SAM_TRM61"/>
    <property type="match status" value="1"/>
</dbReference>
<evidence type="ECO:0000256" key="4">
    <source>
        <dbReference type="ARBA" id="ARBA00022603"/>
    </source>
</evidence>
<keyword evidence="7" id="KW-0819">tRNA processing</keyword>
<evidence type="ECO:0000256" key="7">
    <source>
        <dbReference type="ARBA" id="ARBA00022694"/>
    </source>
</evidence>
<feature type="compositionally biased region" description="Low complexity" evidence="10">
    <location>
        <begin position="95"/>
        <end position="111"/>
    </location>
</feature>
<protein>
    <recommendedName>
        <fullName evidence="3">tRNA (adenine(58)-N(1))-methyltransferase catalytic subunit TRM61</fullName>
        <ecNumber evidence="2">2.1.1.220</ecNumber>
    </recommendedName>
    <alternativeName>
        <fullName evidence="9">tRNA(m1A58)-methyltransferase subunit TRM61</fullName>
    </alternativeName>
</protein>
<keyword evidence="4 12" id="KW-0489">Methyltransferase</keyword>
<dbReference type="InterPro" id="IPR014816">
    <property type="entry name" value="tRNA_MeTrfase_Gcd14"/>
</dbReference>
<feature type="compositionally biased region" description="Basic and acidic residues" evidence="10">
    <location>
        <begin position="469"/>
        <end position="504"/>
    </location>
</feature>
<dbReference type="Proteomes" id="UP000298138">
    <property type="component" value="Unassembled WGS sequence"/>
</dbReference>
<dbReference type="GO" id="GO:0030488">
    <property type="term" value="P:tRNA methylation"/>
    <property type="evidence" value="ECO:0007669"/>
    <property type="project" value="InterPro"/>
</dbReference>